<evidence type="ECO:0000313" key="3">
    <source>
        <dbReference type="EMBL" id="NEL53871.1"/>
    </source>
</evidence>
<dbReference type="GO" id="GO:0005737">
    <property type="term" value="C:cytoplasm"/>
    <property type="evidence" value="ECO:0007669"/>
    <property type="project" value="TreeGrafter"/>
</dbReference>
<gene>
    <name evidence="3" type="ORF">G1H19_07645</name>
</gene>
<accession>A0A7K3WBM8</accession>
<organism evidence="3 4">
    <name type="scientific">Goekera deserti</name>
    <dbReference type="NCBI Taxonomy" id="2497753"/>
    <lineage>
        <taxon>Bacteria</taxon>
        <taxon>Bacillati</taxon>
        <taxon>Actinomycetota</taxon>
        <taxon>Actinomycetes</taxon>
        <taxon>Geodermatophilales</taxon>
        <taxon>Geodermatophilaceae</taxon>
        <taxon>Goekera</taxon>
    </lineage>
</organism>
<evidence type="ECO:0000313" key="4">
    <source>
        <dbReference type="Proteomes" id="UP000470470"/>
    </source>
</evidence>
<reference evidence="3 4" key="1">
    <citation type="submission" date="2020-02" db="EMBL/GenBank/DDBJ databases">
        <title>The whole genome sequence of CPCC 205119.</title>
        <authorList>
            <person name="Jiang Z."/>
        </authorList>
    </citation>
    <scope>NUCLEOTIDE SEQUENCE [LARGE SCALE GENOMIC DNA]</scope>
    <source>
        <strain evidence="3 4">CPCC 205119</strain>
    </source>
</reference>
<feature type="domain" description="NAD-dependent epimerase/dehydratase" evidence="2">
    <location>
        <begin position="14"/>
        <end position="252"/>
    </location>
</feature>
<keyword evidence="4" id="KW-1185">Reference proteome</keyword>
<dbReference type="PANTHER" id="PTHR48079:SF6">
    <property type="entry name" value="NAD(P)-BINDING DOMAIN-CONTAINING PROTEIN-RELATED"/>
    <property type="match status" value="1"/>
</dbReference>
<dbReference type="RefSeq" id="WP_152729798.1">
    <property type="nucleotide sequence ID" value="NZ_JAABOZ010000002.1"/>
</dbReference>
<dbReference type="EMBL" id="JAAGWK010000010">
    <property type="protein sequence ID" value="NEL53871.1"/>
    <property type="molecule type" value="Genomic_DNA"/>
</dbReference>
<dbReference type="SUPFAM" id="SSF51735">
    <property type="entry name" value="NAD(P)-binding Rossmann-fold domains"/>
    <property type="match status" value="1"/>
</dbReference>
<dbReference type="Gene3D" id="3.40.50.720">
    <property type="entry name" value="NAD(P)-binding Rossmann-like Domain"/>
    <property type="match status" value="1"/>
</dbReference>
<evidence type="ECO:0000259" key="2">
    <source>
        <dbReference type="Pfam" id="PF01370"/>
    </source>
</evidence>
<evidence type="ECO:0000256" key="1">
    <source>
        <dbReference type="SAM" id="MobiDB-lite"/>
    </source>
</evidence>
<dbReference type="InterPro" id="IPR036291">
    <property type="entry name" value="NAD(P)-bd_dom_sf"/>
</dbReference>
<sequence>MSALTTGRLQGMTVAVTGVTGNVGTGLLRALRDSGVAEVRGLSRRPPPPTQLFSDVRWTRADLGEEASSAALAELLEGADAVVHTAWLLSPDRDHDLLQRCNVDGTRRVMEAAVAAGVGHVVHLSSLGAYAAGPPARRITEDWPTTGVPSSQYSRMKVATEQIVRDVVGAAPDTAITMIRPTLVLQPDAASEIGRYFLGPFALAAVRMVPGSLASRLPLPLPGDLHLGFVHADDVGQALVRVLDRRADGAFNLTADPIMGPAEIAEALGTVRVPVPAALLRAGLQAAYAAHLVPIEPGWLDLGLGVPALDNTRAKRLLEWTPRHTGNHLLPEFVAALSRGQGAPGDIMRPAGSVPEHPAQPADSRS</sequence>
<dbReference type="PANTHER" id="PTHR48079">
    <property type="entry name" value="PROTEIN YEEZ"/>
    <property type="match status" value="1"/>
</dbReference>
<dbReference type="GO" id="GO:0004029">
    <property type="term" value="F:aldehyde dehydrogenase (NAD+) activity"/>
    <property type="evidence" value="ECO:0007669"/>
    <property type="project" value="TreeGrafter"/>
</dbReference>
<proteinExistence type="predicted"/>
<comment type="caution">
    <text evidence="3">The sequence shown here is derived from an EMBL/GenBank/DDBJ whole genome shotgun (WGS) entry which is preliminary data.</text>
</comment>
<dbReference type="InterPro" id="IPR051783">
    <property type="entry name" value="NAD(P)-dependent_oxidoreduct"/>
</dbReference>
<protein>
    <submittedName>
        <fullName evidence="3">NAD-dependent epimerase/dehydratase family protein</fullName>
    </submittedName>
</protein>
<name>A0A7K3WBM8_9ACTN</name>
<dbReference type="AlphaFoldDB" id="A0A7K3WBM8"/>
<feature type="region of interest" description="Disordered" evidence="1">
    <location>
        <begin position="344"/>
        <end position="366"/>
    </location>
</feature>
<dbReference type="InterPro" id="IPR001509">
    <property type="entry name" value="Epimerase_deHydtase"/>
</dbReference>
<dbReference type="Pfam" id="PF01370">
    <property type="entry name" value="Epimerase"/>
    <property type="match status" value="1"/>
</dbReference>
<dbReference type="Proteomes" id="UP000470470">
    <property type="component" value="Unassembled WGS sequence"/>
</dbReference>